<sequence>MNYEWLDPYLGYVGSLTRMLDVAIKSTRIIAQLDFKLCFAISRRRGMLKIWVFGDVTCRSWMYVEIGT</sequence>
<organism evidence="1 2">
    <name type="scientific">Malus baccata</name>
    <name type="common">Siberian crab apple</name>
    <name type="synonym">Pyrus baccata</name>
    <dbReference type="NCBI Taxonomy" id="106549"/>
    <lineage>
        <taxon>Eukaryota</taxon>
        <taxon>Viridiplantae</taxon>
        <taxon>Streptophyta</taxon>
        <taxon>Embryophyta</taxon>
        <taxon>Tracheophyta</taxon>
        <taxon>Spermatophyta</taxon>
        <taxon>Magnoliopsida</taxon>
        <taxon>eudicotyledons</taxon>
        <taxon>Gunneridae</taxon>
        <taxon>Pentapetalae</taxon>
        <taxon>rosids</taxon>
        <taxon>fabids</taxon>
        <taxon>Rosales</taxon>
        <taxon>Rosaceae</taxon>
        <taxon>Amygdaloideae</taxon>
        <taxon>Maleae</taxon>
        <taxon>Malus</taxon>
    </lineage>
</organism>
<protein>
    <submittedName>
        <fullName evidence="1">Uncharacterized protein</fullName>
    </submittedName>
</protein>
<comment type="caution">
    <text evidence="1">The sequence shown here is derived from an EMBL/GenBank/DDBJ whole genome shotgun (WGS) entry which is preliminary data.</text>
</comment>
<dbReference type="EMBL" id="VIEB01009295">
    <property type="protein sequence ID" value="TQD68776.1"/>
    <property type="molecule type" value="Genomic_DNA"/>
</dbReference>
<accession>A0A540K3F1</accession>
<name>A0A540K3F1_MALBA</name>
<evidence type="ECO:0000313" key="1">
    <source>
        <dbReference type="EMBL" id="TQD68776.1"/>
    </source>
</evidence>
<dbReference type="AlphaFoldDB" id="A0A540K3F1"/>
<dbReference type="Proteomes" id="UP000315295">
    <property type="component" value="Unassembled WGS sequence"/>
</dbReference>
<proteinExistence type="predicted"/>
<reference evidence="1 2" key="1">
    <citation type="journal article" date="2019" name="G3 (Bethesda)">
        <title>Sequencing of a Wild Apple (Malus baccata) Genome Unravels the Differences Between Cultivated and Wild Apple Species Regarding Disease Resistance and Cold Tolerance.</title>
        <authorList>
            <person name="Chen X."/>
        </authorList>
    </citation>
    <scope>NUCLEOTIDE SEQUENCE [LARGE SCALE GENOMIC DNA]</scope>
    <source>
        <strain evidence="2">cv. Shandingzi</strain>
        <tissue evidence="1">Leaves</tissue>
    </source>
</reference>
<keyword evidence="2" id="KW-1185">Reference proteome</keyword>
<gene>
    <name evidence="1" type="ORF">C1H46_045691</name>
</gene>
<evidence type="ECO:0000313" key="2">
    <source>
        <dbReference type="Proteomes" id="UP000315295"/>
    </source>
</evidence>